<dbReference type="EMBL" id="JAIOIV010000136">
    <property type="protein sequence ID" value="MBZ0158160.1"/>
    <property type="molecule type" value="Genomic_DNA"/>
</dbReference>
<gene>
    <name evidence="2" type="ORF">K8I29_18340</name>
</gene>
<feature type="domain" description="DUF3786" evidence="1">
    <location>
        <begin position="17"/>
        <end position="193"/>
    </location>
</feature>
<name>A0A953M389_9BACT</name>
<comment type="caution">
    <text evidence="2">The sequence shown here is derived from an EMBL/GenBank/DDBJ whole genome shotgun (WGS) entry which is preliminary data.</text>
</comment>
<reference evidence="2" key="2">
    <citation type="submission" date="2021-08" db="EMBL/GenBank/DDBJ databases">
        <authorList>
            <person name="Dalcin Martins P."/>
        </authorList>
    </citation>
    <scope>NUCLEOTIDE SEQUENCE</scope>
    <source>
        <strain evidence="2">MAG_39</strain>
    </source>
</reference>
<dbReference type="Proteomes" id="UP000705867">
    <property type="component" value="Unassembled WGS sequence"/>
</dbReference>
<protein>
    <submittedName>
        <fullName evidence="2">DUF3786 domain-containing protein</fullName>
    </submittedName>
</protein>
<evidence type="ECO:0000259" key="1">
    <source>
        <dbReference type="Pfam" id="PF12654"/>
    </source>
</evidence>
<dbReference type="AlphaFoldDB" id="A0A953M389"/>
<reference evidence="2" key="1">
    <citation type="journal article" date="2021" name="bioRxiv">
        <title>Unraveling nitrogen, sulfur and carbon metabolic pathways and microbial community transcriptional responses to substrate deprivation and toxicity stresses in a bioreactor mimicking anoxic brackish coastal sediment conditions.</title>
        <authorList>
            <person name="Martins P.D."/>
            <person name="Echeveste M.J."/>
            <person name="Arshad A."/>
            <person name="Kurth J."/>
            <person name="Ouboter H."/>
            <person name="Jetten M.S.M."/>
            <person name="Welte C.U."/>
        </authorList>
    </citation>
    <scope>NUCLEOTIDE SEQUENCE</scope>
    <source>
        <strain evidence="2">MAG_39</strain>
    </source>
</reference>
<organism evidence="2 3">
    <name type="scientific">Candidatus Nitrobium versatile</name>
    <dbReference type="NCBI Taxonomy" id="2884831"/>
    <lineage>
        <taxon>Bacteria</taxon>
        <taxon>Pseudomonadati</taxon>
        <taxon>Nitrospirota</taxon>
        <taxon>Nitrospiria</taxon>
        <taxon>Nitrospirales</taxon>
        <taxon>Nitrospiraceae</taxon>
        <taxon>Candidatus Nitrobium</taxon>
    </lineage>
</organism>
<accession>A0A953M389</accession>
<proteinExistence type="predicted"/>
<sequence length="199" mass="22048">MVSGEEKAWELLASLPPEEVCRNTQAAYDAEEGAYILVSCGMEVRIAPKERKICSNAPGSDLLLQRMSYFFKLSALWYLCSAKDIALSGRLVSPVNLKGGQLYFRGSHVLPNDKVAQKYGTDAAGFIARGKELGGEVLEHGDAAVRLFPLPRVPVVLILWTQDEEFPPRMDLLLDSTCEMQLPLDIVWSIAMMSLLIML</sequence>
<evidence type="ECO:0000313" key="3">
    <source>
        <dbReference type="Proteomes" id="UP000705867"/>
    </source>
</evidence>
<dbReference type="Pfam" id="PF12654">
    <property type="entry name" value="DUF3786"/>
    <property type="match status" value="1"/>
</dbReference>
<dbReference type="InterPro" id="IPR024264">
    <property type="entry name" value="DUF3786"/>
</dbReference>
<evidence type="ECO:0000313" key="2">
    <source>
        <dbReference type="EMBL" id="MBZ0158160.1"/>
    </source>
</evidence>